<evidence type="ECO:0000313" key="1">
    <source>
        <dbReference type="EMBL" id="GGB39385.1"/>
    </source>
</evidence>
<gene>
    <name evidence="1" type="ORF">GCM10011409_16120</name>
</gene>
<keyword evidence="2" id="KW-1185">Reference proteome</keyword>
<comment type="caution">
    <text evidence="1">The sequence shown here is derived from an EMBL/GenBank/DDBJ whole genome shotgun (WGS) entry which is preliminary data.</text>
</comment>
<sequence>MPNGARIHGEIDRVPPEVDRTHRKIDRELLGINRGMPTYLLYPNYFLHFIFLHCRNRRHKTANDTDDCV</sequence>
<evidence type="ECO:0000313" key="2">
    <source>
        <dbReference type="Proteomes" id="UP000621492"/>
    </source>
</evidence>
<reference evidence="1" key="1">
    <citation type="journal article" date="2014" name="Int. J. Syst. Evol. Microbiol.">
        <title>Complete genome sequence of Corynebacterium casei LMG S-19264T (=DSM 44701T), isolated from a smear-ripened cheese.</title>
        <authorList>
            <consortium name="US DOE Joint Genome Institute (JGI-PGF)"/>
            <person name="Walter F."/>
            <person name="Albersmeier A."/>
            <person name="Kalinowski J."/>
            <person name="Ruckert C."/>
        </authorList>
    </citation>
    <scope>NUCLEOTIDE SEQUENCE</scope>
    <source>
        <strain evidence="1">CGMCC 1.15454</strain>
    </source>
</reference>
<accession>A0A9W5TWW9</accession>
<dbReference type="EMBL" id="BMJD01000009">
    <property type="protein sequence ID" value="GGB39385.1"/>
    <property type="molecule type" value="Genomic_DNA"/>
</dbReference>
<dbReference type="AlphaFoldDB" id="A0A9W5TWW9"/>
<organism evidence="1 2">
    <name type="scientific">Lentibacillus populi</name>
    <dbReference type="NCBI Taxonomy" id="1827502"/>
    <lineage>
        <taxon>Bacteria</taxon>
        <taxon>Bacillati</taxon>
        <taxon>Bacillota</taxon>
        <taxon>Bacilli</taxon>
        <taxon>Bacillales</taxon>
        <taxon>Bacillaceae</taxon>
        <taxon>Lentibacillus</taxon>
    </lineage>
</organism>
<name>A0A9W5TWW9_9BACI</name>
<reference evidence="1" key="2">
    <citation type="submission" date="2020-09" db="EMBL/GenBank/DDBJ databases">
        <authorList>
            <person name="Sun Q."/>
            <person name="Zhou Y."/>
        </authorList>
    </citation>
    <scope>NUCLEOTIDE SEQUENCE</scope>
    <source>
        <strain evidence="1">CGMCC 1.15454</strain>
    </source>
</reference>
<protein>
    <submittedName>
        <fullName evidence="1">Uncharacterized protein</fullName>
    </submittedName>
</protein>
<dbReference type="Proteomes" id="UP000621492">
    <property type="component" value="Unassembled WGS sequence"/>
</dbReference>
<proteinExistence type="predicted"/>